<evidence type="ECO:0000256" key="3">
    <source>
        <dbReference type="ARBA" id="ARBA00023709"/>
    </source>
</evidence>
<sequence>MKVETTHHDGGVFEIKLNRPDKINAIDTEMAESLHDAWAEYEASDARCALVTAAGNKSFSVGADLNDEPVELWRAIPGLGVTVTKPFVVATFGYVVGGAYVLTVYADMVVGAKSTTFYYPEAQVGFTGGLVAGTAVRIPQKIASEFMLMCEPFPAERALQYGMMNRITEDDDPRDEAMEVALKIASNAPKVNVAIKSFVDQIVPSSASHDYALTRKVLWDIQNSADKAEGIQAFKEKRTPKFTGE</sequence>
<dbReference type="CDD" id="cd06558">
    <property type="entry name" value="crotonase-like"/>
    <property type="match status" value="1"/>
</dbReference>
<evidence type="ECO:0000256" key="4">
    <source>
        <dbReference type="ARBA" id="ARBA00023717"/>
    </source>
</evidence>
<dbReference type="InterPro" id="IPR014748">
    <property type="entry name" value="Enoyl-CoA_hydra_C"/>
</dbReference>
<dbReference type="PANTHER" id="PTHR11941:SF54">
    <property type="entry name" value="ENOYL-COA HYDRATASE, MITOCHONDRIAL"/>
    <property type="match status" value="1"/>
</dbReference>
<dbReference type="InterPro" id="IPR029045">
    <property type="entry name" value="ClpP/crotonase-like_dom_sf"/>
</dbReference>
<name>A0ABV9PRY0_9ACTN</name>
<keyword evidence="2" id="KW-0456">Lyase</keyword>
<evidence type="ECO:0000256" key="1">
    <source>
        <dbReference type="ARBA" id="ARBA00005254"/>
    </source>
</evidence>
<dbReference type="SUPFAM" id="SSF52096">
    <property type="entry name" value="ClpP/crotonase"/>
    <property type="match status" value="1"/>
</dbReference>
<dbReference type="Proteomes" id="UP001595836">
    <property type="component" value="Unassembled WGS sequence"/>
</dbReference>
<comment type="catalytic activity">
    <reaction evidence="4">
        <text>a 4-saturated-(3S)-3-hydroxyacyl-CoA = a (3E)-enoyl-CoA + H2O</text>
        <dbReference type="Rhea" id="RHEA:20724"/>
        <dbReference type="ChEBI" id="CHEBI:15377"/>
        <dbReference type="ChEBI" id="CHEBI:58521"/>
        <dbReference type="ChEBI" id="CHEBI:137480"/>
        <dbReference type="EC" id="4.2.1.17"/>
    </reaction>
</comment>
<dbReference type="RefSeq" id="WP_344995346.1">
    <property type="nucleotide sequence ID" value="NZ_BAABCD010000051.1"/>
</dbReference>
<organism evidence="5 6">
    <name type="scientific">Dietzia aurantiaca</name>
    <dbReference type="NCBI Taxonomy" id="983873"/>
    <lineage>
        <taxon>Bacteria</taxon>
        <taxon>Bacillati</taxon>
        <taxon>Actinomycetota</taxon>
        <taxon>Actinomycetes</taxon>
        <taxon>Mycobacteriales</taxon>
        <taxon>Dietziaceae</taxon>
        <taxon>Dietzia</taxon>
    </lineage>
</organism>
<comment type="similarity">
    <text evidence="1">Belongs to the enoyl-CoA hydratase/isomerase family.</text>
</comment>
<evidence type="ECO:0000313" key="6">
    <source>
        <dbReference type="Proteomes" id="UP001595836"/>
    </source>
</evidence>
<protein>
    <submittedName>
        <fullName evidence="5">Enoyl-CoA hydratase/isomerase family protein</fullName>
    </submittedName>
</protein>
<dbReference type="InterPro" id="IPR001753">
    <property type="entry name" value="Enoyl-CoA_hydra/iso"/>
</dbReference>
<comment type="caution">
    <text evidence="5">The sequence shown here is derived from an EMBL/GenBank/DDBJ whole genome shotgun (WGS) entry which is preliminary data.</text>
</comment>
<gene>
    <name evidence="5" type="ORF">ACFO7U_13995</name>
</gene>
<dbReference type="EMBL" id="JBHSHP010000054">
    <property type="protein sequence ID" value="MFC4755882.1"/>
    <property type="molecule type" value="Genomic_DNA"/>
</dbReference>
<dbReference type="Gene3D" id="3.90.226.10">
    <property type="entry name" value="2-enoyl-CoA Hydratase, Chain A, domain 1"/>
    <property type="match status" value="1"/>
</dbReference>
<proteinExistence type="inferred from homology"/>
<keyword evidence="6" id="KW-1185">Reference proteome</keyword>
<dbReference type="Pfam" id="PF00378">
    <property type="entry name" value="ECH_1"/>
    <property type="match status" value="1"/>
</dbReference>
<dbReference type="PANTHER" id="PTHR11941">
    <property type="entry name" value="ENOYL-COA HYDRATASE-RELATED"/>
    <property type="match status" value="1"/>
</dbReference>
<dbReference type="Gene3D" id="1.10.12.10">
    <property type="entry name" value="Lyase 2-enoyl-coa Hydratase, Chain A, domain 2"/>
    <property type="match status" value="1"/>
</dbReference>
<comment type="catalytic activity">
    <reaction evidence="3">
        <text>a (3S)-3-hydroxyacyl-CoA = a (2E)-enoyl-CoA + H2O</text>
        <dbReference type="Rhea" id="RHEA:16105"/>
        <dbReference type="ChEBI" id="CHEBI:15377"/>
        <dbReference type="ChEBI" id="CHEBI:57318"/>
        <dbReference type="ChEBI" id="CHEBI:58856"/>
        <dbReference type="EC" id="4.2.1.17"/>
    </reaction>
</comment>
<reference evidence="6" key="1">
    <citation type="journal article" date="2019" name="Int. J. Syst. Evol. Microbiol.">
        <title>The Global Catalogue of Microorganisms (GCM) 10K type strain sequencing project: providing services to taxonomists for standard genome sequencing and annotation.</title>
        <authorList>
            <consortium name="The Broad Institute Genomics Platform"/>
            <consortium name="The Broad Institute Genome Sequencing Center for Infectious Disease"/>
            <person name="Wu L."/>
            <person name="Ma J."/>
        </authorList>
    </citation>
    <scope>NUCLEOTIDE SEQUENCE [LARGE SCALE GENOMIC DNA]</scope>
    <source>
        <strain evidence="6">JCM 11882</strain>
    </source>
</reference>
<accession>A0ABV9PRY0</accession>
<evidence type="ECO:0000256" key="2">
    <source>
        <dbReference type="ARBA" id="ARBA00023239"/>
    </source>
</evidence>
<evidence type="ECO:0000313" key="5">
    <source>
        <dbReference type="EMBL" id="MFC4755882.1"/>
    </source>
</evidence>